<evidence type="ECO:0000313" key="1">
    <source>
        <dbReference type="EMBL" id="BBX15152.1"/>
    </source>
</evidence>
<dbReference type="EMBL" id="AP022563">
    <property type="protein sequence ID" value="BBX15152.1"/>
    <property type="molecule type" value="Genomic_DNA"/>
</dbReference>
<dbReference type="RefSeq" id="WP_244962253.1">
    <property type="nucleotide sequence ID" value="NZ_AP022563.1"/>
</dbReference>
<dbReference type="KEGG" id="mdu:MDUV_00120"/>
<dbReference type="Gene3D" id="2.130.10.10">
    <property type="entry name" value="YVTN repeat-like/Quinoprotein amine dehydrogenase"/>
    <property type="match status" value="1"/>
</dbReference>
<protein>
    <submittedName>
        <fullName evidence="1">Uncharacterized protein</fullName>
    </submittedName>
</protein>
<dbReference type="AlphaFoldDB" id="A0A7I7JVN4"/>
<evidence type="ECO:0000313" key="2">
    <source>
        <dbReference type="Proteomes" id="UP000467006"/>
    </source>
</evidence>
<reference evidence="1 2" key="1">
    <citation type="journal article" date="2019" name="Emerg. Microbes Infect.">
        <title>Comprehensive subspecies identification of 175 nontuberculous mycobacteria species based on 7547 genomic profiles.</title>
        <authorList>
            <person name="Matsumoto Y."/>
            <person name="Kinjo T."/>
            <person name="Motooka D."/>
            <person name="Nabeya D."/>
            <person name="Jung N."/>
            <person name="Uechi K."/>
            <person name="Horii T."/>
            <person name="Iida T."/>
            <person name="Fujita J."/>
            <person name="Nakamura S."/>
        </authorList>
    </citation>
    <scope>NUCLEOTIDE SEQUENCE [LARGE SCALE GENOMIC DNA]</scope>
    <source>
        <strain evidence="1 2">JCM 6396</strain>
    </source>
</reference>
<name>A0A7I7JVN4_9MYCO</name>
<sequence length="91" mass="9811">MSPDEARAYVVDYDRVTVVCALSLDILDTLKVDARPSCVAHRVDGSQLFIADYSGAVNGFSVESTLEDLYLQFLTTDAIALSVPSLQPVTA</sequence>
<keyword evidence="2" id="KW-1185">Reference proteome</keyword>
<proteinExistence type="predicted"/>
<dbReference type="Proteomes" id="UP000467006">
    <property type="component" value="Chromosome"/>
</dbReference>
<gene>
    <name evidence="1" type="ORF">MDUV_00120</name>
</gene>
<dbReference type="InterPro" id="IPR015943">
    <property type="entry name" value="WD40/YVTN_repeat-like_dom_sf"/>
</dbReference>
<accession>A0A7I7JVN4</accession>
<organism evidence="1 2">
    <name type="scientific">Mycolicibacterium duvalii</name>
    <dbReference type="NCBI Taxonomy" id="39688"/>
    <lineage>
        <taxon>Bacteria</taxon>
        <taxon>Bacillati</taxon>
        <taxon>Actinomycetota</taxon>
        <taxon>Actinomycetes</taxon>
        <taxon>Mycobacteriales</taxon>
        <taxon>Mycobacteriaceae</taxon>
        <taxon>Mycolicibacterium</taxon>
    </lineage>
</organism>